<evidence type="ECO:0000313" key="5">
    <source>
        <dbReference type="EMBL" id="KAK4472642.1"/>
    </source>
</evidence>
<dbReference type="InterPro" id="IPR014752">
    <property type="entry name" value="Arrestin-like_C"/>
</dbReference>
<feature type="compositionally biased region" description="Basic and acidic residues" evidence="4">
    <location>
        <begin position="405"/>
        <end position="417"/>
    </location>
</feature>
<dbReference type="EMBL" id="JALJAT010000002">
    <property type="protein sequence ID" value="KAK4472642.1"/>
    <property type="molecule type" value="Genomic_DNA"/>
</dbReference>
<dbReference type="InterPro" id="IPR028934">
    <property type="entry name" value="Vps26-related"/>
</dbReference>
<feature type="compositionally biased region" description="Polar residues" evidence="4">
    <location>
        <begin position="364"/>
        <end position="382"/>
    </location>
</feature>
<organism evidence="5 6">
    <name type="scientific">Schistosoma mekongi</name>
    <name type="common">Parasitic worm</name>
    <dbReference type="NCBI Taxonomy" id="38744"/>
    <lineage>
        <taxon>Eukaryota</taxon>
        <taxon>Metazoa</taxon>
        <taxon>Spiralia</taxon>
        <taxon>Lophotrochozoa</taxon>
        <taxon>Platyhelminthes</taxon>
        <taxon>Trematoda</taxon>
        <taxon>Digenea</taxon>
        <taxon>Strigeidida</taxon>
        <taxon>Schistosomatoidea</taxon>
        <taxon>Schistosomatidae</taxon>
        <taxon>Schistosoma</taxon>
    </lineage>
</organism>
<evidence type="ECO:0000256" key="2">
    <source>
        <dbReference type="ARBA" id="ARBA00022448"/>
    </source>
</evidence>
<dbReference type="PANTHER" id="PTHR12233">
    <property type="entry name" value="VACUOLAR PROTEIN SORTING 26 RELATED"/>
    <property type="match status" value="1"/>
</dbReference>
<gene>
    <name evidence="5" type="ORF">MN116_003876</name>
</gene>
<dbReference type="GO" id="GO:0030904">
    <property type="term" value="C:retromer complex"/>
    <property type="evidence" value="ECO:0007669"/>
    <property type="project" value="UniProtKB-ARBA"/>
</dbReference>
<dbReference type="FunFam" id="2.60.40.640:FF:000015">
    <property type="entry name" value="Vacuolar protein sorting-associated protein 26"/>
    <property type="match status" value="1"/>
</dbReference>
<dbReference type="Pfam" id="PF03643">
    <property type="entry name" value="Vps26"/>
    <property type="match status" value="1"/>
</dbReference>
<evidence type="ECO:0000256" key="1">
    <source>
        <dbReference type="ARBA" id="ARBA00009100"/>
    </source>
</evidence>
<dbReference type="AlphaFoldDB" id="A0AAE1ZG17"/>
<comment type="similarity">
    <text evidence="1">Belongs to the VPS26 family.</text>
</comment>
<feature type="region of interest" description="Disordered" evidence="4">
    <location>
        <begin position="363"/>
        <end position="442"/>
    </location>
</feature>
<dbReference type="FunFam" id="2.60.40.640:FF:000001">
    <property type="entry name" value="Vacuolar protein sorting-associated protein 26A"/>
    <property type="match status" value="1"/>
</dbReference>
<dbReference type="Proteomes" id="UP001292079">
    <property type="component" value="Unassembled WGS sequence"/>
</dbReference>
<evidence type="ECO:0000256" key="3">
    <source>
        <dbReference type="ARBA" id="ARBA00022927"/>
    </source>
</evidence>
<feature type="compositionally biased region" description="Polar residues" evidence="4">
    <location>
        <begin position="418"/>
        <end position="442"/>
    </location>
</feature>
<dbReference type="Gene3D" id="2.60.40.640">
    <property type="match status" value="2"/>
</dbReference>
<keyword evidence="6" id="KW-1185">Reference proteome</keyword>
<reference evidence="5" key="1">
    <citation type="submission" date="2022-04" db="EMBL/GenBank/DDBJ databases">
        <authorList>
            <person name="Xu L."/>
            <person name="Lv Z."/>
        </authorList>
    </citation>
    <scope>NUCLEOTIDE SEQUENCE</scope>
    <source>
        <strain evidence="5">LV_2022a</strain>
    </source>
</reference>
<name>A0AAE1ZG17_SCHME</name>
<protein>
    <submittedName>
        <fullName evidence="5">Uncharacterized protein</fullName>
    </submittedName>
</protein>
<evidence type="ECO:0000313" key="6">
    <source>
        <dbReference type="Proteomes" id="UP001292079"/>
    </source>
</evidence>
<dbReference type="GO" id="GO:0006886">
    <property type="term" value="P:intracellular protein transport"/>
    <property type="evidence" value="ECO:0007669"/>
    <property type="project" value="InterPro"/>
</dbReference>
<comment type="caution">
    <text evidence="5">The sequence shown here is derived from an EMBL/GenBank/DDBJ whole genome shotgun (WGS) entry which is preliminary data.</text>
</comment>
<keyword evidence="3" id="KW-0653">Protein transport</keyword>
<accession>A0AAE1ZG17</accession>
<proteinExistence type="inferred from homology"/>
<evidence type="ECO:0000256" key="4">
    <source>
        <dbReference type="SAM" id="MobiDB-lite"/>
    </source>
</evidence>
<reference evidence="5" key="2">
    <citation type="journal article" date="2023" name="Infect Dis Poverty">
        <title>Chromosome-scale genome of the human blood fluke Schistosoma mekongi and its implications for public health.</title>
        <authorList>
            <person name="Zhou M."/>
            <person name="Xu L."/>
            <person name="Xu D."/>
            <person name="Chen W."/>
            <person name="Khan J."/>
            <person name="Hu Y."/>
            <person name="Huang H."/>
            <person name="Wei H."/>
            <person name="Zhang Y."/>
            <person name="Chusongsang P."/>
            <person name="Tanasarnprasert K."/>
            <person name="Hu X."/>
            <person name="Limpanont Y."/>
            <person name="Lv Z."/>
        </authorList>
    </citation>
    <scope>NUCLEOTIDE SEQUENCE</scope>
    <source>
        <strain evidence="5">LV_2022a</strain>
    </source>
</reference>
<sequence length="442" mass="50688">MLSFLGLGQNIDIKVNLQDEEHRKKEELRSEDGQIHSLPVYYDGENVCGSVNVGLKRGGKLEHQGIKIEFIGQIELYTDRGNREEFISLCQDLARPGILSHSTSYPFEFLRIEKPYESYCGTNVRLRYFLRVTIQKRIADITKEFELIVHSTLRCSESSDNIQMEVGIEDSLHIEFEYNKSKYHLQDVIIGKIYFLLVRVKIKNMEIQILKRETIGAGATAFSEMETVGKYEIMDGAPVRGESIPIRLFLHVYGLSPTMRDVHRRFSVRYFLNLVLLDEEDRRYYKQQEIILYRKPDRRFKAYVQQVTDKGLETNENGVKEKYEACADNKLYEQADLKAPGKGPESSSLCSDLANDKYEDNMDSSKFNYSNPTGSECSVSKLTNEEDSDSGDSFSPHTRTARSMHRYEPKQAHKRTESPTICSLPNESPVIASSVSSTQNSK</sequence>
<keyword evidence="2" id="KW-0813">Transport</keyword>